<reference evidence="8" key="1">
    <citation type="journal article" date="2019" name="Int. J. Syst. Evol. Microbiol.">
        <title>The Global Catalogue of Microorganisms (GCM) 10K type strain sequencing project: providing services to taxonomists for standard genome sequencing and annotation.</title>
        <authorList>
            <consortium name="The Broad Institute Genomics Platform"/>
            <consortium name="The Broad Institute Genome Sequencing Center for Infectious Disease"/>
            <person name="Wu L."/>
            <person name="Ma J."/>
        </authorList>
    </citation>
    <scope>NUCLEOTIDE SEQUENCE [LARGE SCALE GENOMIC DNA]</scope>
    <source>
        <strain evidence="8">KCTC 23299</strain>
    </source>
</reference>
<gene>
    <name evidence="7" type="ORF">ACFS6H_13210</name>
</gene>
<evidence type="ECO:0000256" key="4">
    <source>
        <dbReference type="ARBA" id="ARBA00022989"/>
    </source>
</evidence>
<dbReference type="PANTHER" id="PTHR43702">
    <property type="entry name" value="L-FUCOSE-PROTON SYMPORTER"/>
    <property type="match status" value="1"/>
</dbReference>
<accession>A0ABW6A8P4</accession>
<feature type="transmembrane region" description="Helical" evidence="6">
    <location>
        <begin position="91"/>
        <end position="110"/>
    </location>
</feature>
<dbReference type="EMBL" id="JBHUOZ010000003">
    <property type="protein sequence ID" value="MFD2920676.1"/>
    <property type="molecule type" value="Genomic_DNA"/>
</dbReference>
<feature type="transmembrane region" description="Helical" evidence="6">
    <location>
        <begin position="377"/>
        <end position="401"/>
    </location>
</feature>
<dbReference type="SUPFAM" id="SSF103473">
    <property type="entry name" value="MFS general substrate transporter"/>
    <property type="match status" value="2"/>
</dbReference>
<dbReference type="CDD" id="cd17394">
    <property type="entry name" value="MFS_FucP_like"/>
    <property type="match status" value="1"/>
</dbReference>
<proteinExistence type="predicted"/>
<keyword evidence="3 6" id="KW-0812">Transmembrane</keyword>
<dbReference type="RefSeq" id="WP_386099486.1">
    <property type="nucleotide sequence ID" value="NZ_JBHUOZ010000003.1"/>
</dbReference>
<feature type="transmembrane region" description="Helical" evidence="6">
    <location>
        <begin position="307"/>
        <end position="324"/>
    </location>
</feature>
<feature type="transmembrane region" description="Helical" evidence="6">
    <location>
        <begin position="437"/>
        <end position="457"/>
    </location>
</feature>
<keyword evidence="4 6" id="KW-1133">Transmembrane helix</keyword>
<dbReference type="InterPro" id="IPR050375">
    <property type="entry name" value="MFS_TsgA-like"/>
</dbReference>
<evidence type="ECO:0000256" key="1">
    <source>
        <dbReference type="ARBA" id="ARBA00004429"/>
    </source>
</evidence>
<feature type="transmembrane region" description="Helical" evidence="6">
    <location>
        <begin position="20"/>
        <end position="44"/>
    </location>
</feature>
<sequence length="475" mass="51763">MSALPGTVNKPNNSGFIVPLYTLISLFFMWGFITCMNDILIPHLKGLFQLSYLESMLVQFCFFGAYFTGSLIYFLISYYKGDPVNKIGYKNGIIIGLVISSLGCCLFYPAATLSQYWIFLAALFILGLGFTLLQITANVYVSLLGPAEGASSRLNLAQAFNSFGTTIAPIVGGFLIFEKFATEEHLSAQASRIPYIIFAVIFLLVGILIYKVKLPVFRAEAIERKGLGALAFPHLKLGILGIFCYVGAEVAIGSFIINFLEQEHIMGLTEAVSKNYLAIYWGGAMIGRFLGAISLNHKLSGTKKMAWMVFTAAAVFLLILSIVNLSFDQVKYFLLFILLNLAGFLTGRSNPARTLLLFACMNILLVITGIFSSGPVAMWVILSVGLFNSIMWSNIFTLAITGLGKHTNQGSSLLIMAILGGALIPLLQGGLADIIGIQYSFVLPVLCYGYVAFFGLYCMRKVKTTGEVTIVTGGH</sequence>
<evidence type="ECO:0000256" key="3">
    <source>
        <dbReference type="ARBA" id="ARBA00022692"/>
    </source>
</evidence>
<feature type="transmembrane region" description="Helical" evidence="6">
    <location>
        <begin position="156"/>
        <end position="177"/>
    </location>
</feature>
<name>A0ABW6A8P4_9BACT</name>
<dbReference type="InterPro" id="IPR011701">
    <property type="entry name" value="MFS"/>
</dbReference>
<feature type="transmembrane region" description="Helical" evidence="6">
    <location>
        <begin position="354"/>
        <end position="371"/>
    </location>
</feature>
<comment type="subcellular location">
    <subcellularLocation>
        <location evidence="1">Cell inner membrane</location>
        <topology evidence="1">Multi-pass membrane protein</topology>
    </subcellularLocation>
</comment>
<keyword evidence="8" id="KW-1185">Reference proteome</keyword>
<feature type="transmembrane region" description="Helical" evidence="6">
    <location>
        <begin position="193"/>
        <end position="214"/>
    </location>
</feature>
<evidence type="ECO:0000313" key="8">
    <source>
        <dbReference type="Proteomes" id="UP001597511"/>
    </source>
</evidence>
<evidence type="ECO:0000313" key="7">
    <source>
        <dbReference type="EMBL" id="MFD2920676.1"/>
    </source>
</evidence>
<dbReference type="Proteomes" id="UP001597511">
    <property type="component" value="Unassembled WGS sequence"/>
</dbReference>
<dbReference type="Pfam" id="PF07690">
    <property type="entry name" value="MFS_1"/>
    <property type="match status" value="1"/>
</dbReference>
<feature type="transmembrane region" description="Helical" evidence="6">
    <location>
        <begin position="235"/>
        <end position="257"/>
    </location>
</feature>
<dbReference type="Gene3D" id="1.20.1250.20">
    <property type="entry name" value="MFS general substrate transporter like domains"/>
    <property type="match status" value="2"/>
</dbReference>
<keyword evidence="5 6" id="KW-0472">Membrane</keyword>
<feature type="transmembrane region" description="Helical" evidence="6">
    <location>
        <begin position="116"/>
        <end position="144"/>
    </location>
</feature>
<feature type="transmembrane region" description="Helical" evidence="6">
    <location>
        <begin position="56"/>
        <end position="79"/>
    </location>
</feature>
<feature type="transmembrane region" description="Helical" evidence="6">
    <location>
        <begin position="413"/>
        <end position="431"/>
    </location>
</feature>
<comment type="caution">
    <text evidence="7">The sequence shown here is derived from an EMBL/GenBank/DDBJ whole genome shotgun (WGS) entry which is preliminary data.</text>
</comment>
<organism evidence="7 8">
    <name type="scientific">Terrimonas rubra</name>
    <dbReference type="NCBI Taxonomy" id="1035890"/>
    <lineage>
        <taxon>Bacteria</taxon>
        <taxon>Pseudomonadati</taxon>
        <taxon>Bacteroidota</taxon>
        <taxon>Chitinophagia</taxon>
        <taxon>Chitinophagales</taxon>
        <taxon>Chitinophagaceae</taxon>
        <taxon>Terrimonas</taxon>
    </lineage>
</organism>
<protein>
    <submittedName>
        <fullName evidence="7">Sugar MFS transporter</fullName>
    </submittedName>
</protein>
<feature type="transmembrane region" description="Helical" evidence="6">
    <location>
        <begin position="330"/>
        <end position="347"/>
    </location>
</feature>
<evidence type="ECO:0000256" key="2">
    <source>
        <dbReference type="ARBA" id="ARBA00022475"/>
    </source>
</evidence>
<feature type="transmembrane region" description="Helical" evidence="6">
    <location>
        <begin position="277"/>
        <end position="295"/>
    </location>
</feature>
<dbReference type="InterPro" id="IPR036259">
    <property type="entry name" value="MFS_trans_sf"/>
</dbReference>
<dbReference type="PANTHER" id="PTHR43702:SF3">
    <property type="entry name" value="PROTEIN TSGA"/>
    <property type="match status" value="1"/>
</dbReference>
<evidence type="ECO:0000256" key="6">
    <source>
        <dbReference type="SAM" id="Phobius"/>
    </source>
</evidence>
<keyword evidence="2" id="KW-1003">Cell membrane</keyword>
<evidence type="ECO:0000256" key="5">
    <source>
        <dbReference type="ARBA" id="ARBA00023136"/>
    </source>
</evidence>